<dbReference type="OrthoDB" id="8720143at2"/>
<evidence type="ECO:0000313" key="7">
    <source>
        <dbReference type="Proteomes" id="UP000198762"/>
    </source>
</evidence>
<dbReference type="SUPFAM" id="SSF53850">
    <property type="entry name" value="Periplasmic binding protein-like II"/>
    <property type="match status" value="1"/>
</dbReference>
<dbReference type="PANTHER" id="PTHR30118">
    <property type="entry name" value="HTH-TYPE TRANSCRIPTIONAL REGULATOR LEUO-RELATED"/>
    <property type="match status" value="1"/>
</dbReference>
<dbReference type="InterPro" id="IPR005119">
    <property type="entry name" value="LysR_subst-bd"/>
</dbReference>
<dbReference type="InterPro" id="IPR000847">
    <property type="entry name" value="LysR_HTH_N"/>
</dbReference>
<dbReference type="Proteomes" id="UP000198762">
    <property type="component" value="Unassembled WGS sequence"/>
</dbReference>
<dbReference type="EMBL" id="FOHZ01000016">
    <property type="protein sequence ID" value="SET66826.1"/>
    <property type="molecule type" value="Genomic_DNA"/>
</dbReference>
<dbReference type="CDD" id="cd08417">
    <property type="entry name" value="PBP2_Nitroaromatics_like"/>
    <property type="match status" value="1"/>
</dbReference>
<evidence type="ECO:0000256" key="1">
    <source>
        <dbReference type="ARBA" id="ARBA00009437"/>
    </source>
</evidence>
<dbReference type="RefSeq" id="WP_091853523.1">
    <property type="nucleotide sequence ID" value="NZ_FOHZ01000016.1"/>
</dbReference>
<dbReference type="InterPro" id="IPR036388">
    <property type="entry name" value="WH-like_DNA-bd_sf"/>
</dbReference>
<keyword evidence="2" id="KW-0805">Transcription regulation</keyword>
<dbReference type="STRING" id="430453.SAMN04487962_11625"/>
<evidence type="ECO:0000259" key="5">
    <source>
        <dbReference type="PROSITE" id="PS50931"/>
    </source>
</evidence>
<reference evidence="7" key="1">
    <citation type="submission" date="2016-10" db="EMBL/GenBank/DDBJ databases">
        <authorList>
            <person name="Varghese N."/>
            <person name="Submissions S."/>
        </authorList>
    </citation>
    <scope>NUCLEOTIDE SEQUENCE [LARGE SCALE GENOMIC DNA]</scope>
    <source>
        <strain evidence="7">CGMCC 1.6489</strain>
    </source>
</reference>
<dbReference type="PANTHER" id="PTHR30118:SF15">
    <property type="entry name" value="TRANSCRIPTIONAL REGULATORY PROTEIN"/>
    <property type="match status" value="1"/>
</dbReference>
<feature type="domain" description="HTH lysR-type" evidence="5">
    <location>
        <begin position="6"/>
        <end position="63"/>
    </location>
</feature>
<organism evidence="6 7">
    <name type="scientific">Marinobacter segnicrescens</name>
    <dbReference type="NCBI Taxonomy" id="430453"/>
    <lineage>
        <taxon>Bacteria</taxon>
        <taxon>Pseudomonadati</taxon>
        <taxon>Pseudomonadota</taxon>
        <taxon>Gammaproteobacteria</taxon>
        <taxon>Pseudomonadales</taxon>
        <taxon>Marinobacteraceae</taxon>
        <taxon>Marinobacter</taxon>
    </lineage>
</organism>
<name>A0A1I0G7G0_9GAMM</name>
<dbReference type="SUPFAM" id="SSF46785">
    <property type="entry name" value="Winged helix' DNA-binding domain"/>
    <property type="match status" value="1"/>
</dbReference>
<sequence>MDISRVDLNLLVYLDVLLREKNVTKAANHLGITQPAMSNGLRRLRDLFGDPLLVRTSEGMTATERARELQPMVRSILSDIEQAVQQKTPFSATDSQRVFRIMASDYAESCLMPRVLRRIRQEAPNVTLDVLTPSDVSFQDVEQGRLDMAINRFDKIPQSFHQKTLWTEFFACLMNARNPILQDPFTLDSYLQASHIWVSKTGFGVGVGVNPKDVQRLGWVDEALGLMGRKRRISVFTRHYQVAMLLAEQHDLIATLPSRAAWLQRDNPNLVIKAPPFDIPPFELKMAWSPLLQHNADHQWLRRLIAEVAEEVDEEFAEFGRQFEAAEPDGPHRSER</sequence>
<dbReference type="InterPro" id="IPR036390">
    <property type="entry name" value="WH_DNA-bd_sf"/>
</dbReference>
<proteinExistence type="inferred from homology"/>
<dbReference type="InterPro" id="IPR037402">
    <property type="entry name" value="YidZ_PBP2"/>
</dbReference>
<accession>A0A1I0G7G0</accession>
<dbReference type="PRINTS" id="PR00039">
    <property type="entry name" value="HTHLYSR"/>
</dbReference>
<dbReference type="AlphaFoldDB" id="A0A1I0G7G0"/>
<evidence type="ECO:0000256" key="2">
    <source>
        <dbReference type="ARBA" id="ARBA00023015"/>
    </source>
</evidence>
<dbReference type="Gene3D" id="1.10.10.10">
    <property type="entry name" value="Winged helix-like DNA-binding domain superfamily/Winged helix DNA-binding domain"/>
    <property type="match status" value="1"/>
</dbReference>
<keyword evidence="7" id="KW-1185">Reference proteome</keyword>
<dbReference type="InterPro" id="IPR050389">
    <property type="entry name" value="LysR-type_TF"/>
</dbReference>
<dbReference type="Pfam" id="PF03466">
    <property type="entry name" value="LysR_substrate"/>
    <property type="match status" value="1"/>
</dbReference>
<dbReference type="PROSITE" id="PS50931">
    <property type="entry name" value="HTH_LYSR"/>
    <property type="match status" value="1"/>
</dbReference>
<keyword evidence="4" id="KW-0804">Transcription</keyword>
<dbReference type="Pfam" id="PF00126">
    <property type="entry name" value="HTH_1"/>
    <property type="match status" value="1"/>
</dbReference>
<comment type="similarity">
    <text evidence="1">Belongs to the LysR transcriptional regulatory family.</text>
</comment>
<protein>
    <submittedName>
        <fullName evidence="6">Transcriptional regulator, LysR family</fullName>
    </submittedName>
</protein>
<dbReference type="GO" id="GO:0003677">
    <property type="term" value="F:DNA binding"/>
    <property type="evidence" value="ECO:0007669"/>
    <property type="project" value="UniProtKB-KW"/>
</dbReference>
<dbReference type="GO" id="GO:0003700">
    <property type="term" value="F:DNA-binding transcription factor activity"/>
    <property type="evidence" value="ECO:0007669"/>
    <property type="project" value="InterPro"/>
</dbReference>
<gene>
    <name evidence="6" type="ORF">SAMN04487962_11625</name>
</gene>
<evidence type="ECO:0000256" key="3">
    <source>
        <dbReference type="ARBA" id="ARBA00023125"/>
    </source>
</evidence>
<keyword evidence="3" id="KW-0238">DNA-binding</keyword>
<dbReference type="Gene3D" id="3.40.190.10">
    <property type="entry name" value="Periplasmic binding protein-like II"/>
    <property type="match status" value="2"/>
</dbReference>
<evidence type="ECO:0000313" key="6">
    <source>
        <dbReference type="EMBL" id="SET66826.1"/>
    </source>
</evidence>
<evidence type="ECO:0000256" key="4">
    <source>
        <dbReference type="ARBA" id="ARBA00023163"/>
    </source>
</evidence>